<dbReference type="EMBL" id="CP036291">
    <property type="protein sequence ID" value="QDU87063.1"/>
    <property type="molecule type" value="Genomic_DNA"/>
</dbReference>
<sequence length="162" mass="17983">MINTKKVPNRRKLRFSSIDEALADAKRLVGAEADGTLAALGNWSLGQALAHLAYWAERPFDGYPELRPMPWVLRKIVKLMKGRFLSQGLPAGSNIPGVPGGTLGADPMPAGEALQRLDRALARLRENCPQCLNPLFGEMTHDEWIAFNLRHAELHLGFFRVD</sequence>
<dbReference type="SUPFAM" id="SSF109854">
    <property type="entry name" value="DinB/YfiT-like putative metalloenzymes"/>
    <property type="match status" value="1"/>
</dbReference>
<proteinExistence type="predicted"/>
<dbReference type="RefSeq" id="WP_145280868.1">
    <property type="nucleotide sequence ID" value="NZ_CP036291.1"/>
</dbReference>
<evidence type="ECO:0000313" key="1">
    <source>
        <dbReference type="EMBL" id="QDU87063.1"/>
    </source>
</evidence>
<dbReference type="InterPro" id="IPR034660">
    <property type="entry name" value="DinB/YfiT-like"/>
</dbReference>
<dbReference type="Gene3D" id="1.20.120.450">
    <property type="entry name" value="dinb family like domain"/>
    <property type="match status" value="1"/>
</dbReference>
<gene>
    <name evidence="1" type="ORF">Pla175_04180</name>
</gene>
<organism evidence="1 2">
    <name type="scientific">Pirellulimonas nuda</name>
    <dbReference type="NCBI Taxonomy" id="2528009"/>
    <lineage>
        <taxon>Bacteria</taxon>
        <taxon>Pseudomonadati</taxon>
        <taxon>Planctomycetota</taxon>
        <taxon>Planctomycetia</taxon>
        <taxon>Pirellulales</taxon>
        <taxon>Lacipirellulaceae</taxon>
        <taxon>Pirellulimonas</taxon>
    </lineage>
</organism>
<keyword evidence="2" id="KW-1185">Reference proteome</keyword>
<evidence type="ECO:0000313" key="2">
    <source>
        <dbReference type="Proteomes" id="UP000317429"/>
    </source>
</evidence>
<dbReference type="Pfam" id="PF07606">
    <property type="entry name" value="DUF1569"/>
    <property type="match status" value="1"/>
</dbReference>
<evidence type="ECO:0008006" key="3">
    <source>
        <dbReference type="Google" id="ProtNLM"/>
    </source>
</evidence>
<accession>A0A518D6F1</accession>
<dbReference type="KEGG" id="pnd:Pla175_04180"/>
<protein>
    <recommendedName>
        <fullName evidence="3">DinB superfamily protein</fullName>
    </recommendedName>
</protein>
<dbReference type="Proteomes" id="UP000317429">
    <property type="component" value="Chromosome"/>
</dbReference>
<reference evidence="1 2" key="1">
    <citation type="submission" date="2019-02" db="EMBL/GenBank/DDBJ databases">
        <title>Deep-cultivation of Planctomycetes and their phenomic and genomic characterization uncovers novel biology.</title>
        <authorList>
            <person name="Wiegand S."/>
            <person name="Jogler M."/>
            <person name="Boedeker C."/>
            <person name="Pinto D."/>
            <person name="Vollmers J."/>
            <person name="Rivas-Marin E."/>
            <person name="Kohn T."/>
            <person name="Peeters S.H."/>
            <person name="Heuer A."/>
            <person name="Rast P."/>
            <person name="Oberbeckmann S."/>
            <person name="Bunk B."/>
            <person name="Jeske O."/>
            <person name="Meyerdierks A."/>
            <person name="Storesund J.E."/>
            <person name="Kallscheuer N."/>
            <person name="Luecker S."/>
            <person name="Lage O.M."/>
            <person name="Pohl T."/>
            <person name="Merkel B.J."/>
            <person name="Hornburger P."/>
            <person name="Mueller R.-W."/>
            <person name="Bruemmer F."/>
            <person name="Labrenz M."/>
            <person name="Spormann A.M."/>
            <person name="Op den Camp H."/>
            <person name="Overmann J."/>
            <person name="Amann R."/>
            <person name="Jetten M.S.M."/>
            <person name="Mascher T."/>
            <person name="Medema M.H."/>
            <person name="Devos D.P."/>
            <person name="Kaster A.-K."/>
            <person name="Ovreas L."/>
            <person name="Rohde M."/>
            <person name="Galperin M.Y."/>
            <person name="Jogler C."/>
        </authorList>
    </citation>
    <scope>NUCLEOTIDE SEQUENCE [LARGE SCALE GENOMIC DNA]</scope>
    <source>
        <strain evidence="1 2">Pla175</strain>
    </source>
</reference>
<dbReference type="OrthoDB" id="282689at2"/>
<name>A0A518D6F1_9BACT</name>
<dbReference type="InterPro" id="IPR011463">
    <property type="entry name" value="DUF1569"/>
</dbReference>
<dbReference type="AlphaFoldDB" id="A0A518D6F1"/>